<protein>
    <submittedName>
        <fullName evidence="1">Uncharacterized protein</fullName>
    </submittedName>
</protein>
<evidence type="ECO:0000313" key="2">
    <source>
        <dbReference type="Proteomes" id="UP000827092"/>
    </source>
</evidence>
<accession>A0AAV6V0B6</accession>
<evidence type="ECO:0000313" key="1">
    <source>
        <dbReference type="EMBL" id="KAG8189281.1"/>
    </source>
</evidence>
<gene>
    <name evidence="1" type="ORF">JTE90_019041</name>
</gene>
<organism evidence="1 2">
    <name type="scientific">Oedothorax gibbosus</name>
    <dbReference type="NCBI Taxonomy" id="931172"/>
    <lineage>
        <taxon>Eukaryota</taxon>
        <taxon>Metazoa</taxon>
        <taxon>Ecdysozoa</taxon>
        <taxon>Arthropoda</taxon>
        <taxon>Chelicerata</taxon>
        <taxon>Arachnida</taxon>
        <taxon>Araneae</taxon>
        <taxon>Araneomorphae</taxon>
        <taxon>Entelegynae</taxon>
        <taxon>Araneoidea</taxon>
        <taxon>Linyphiidae</taxon>
        <taxon>Erigoninae</taxon>
        <taxon>Oedothorax</taxon>
    </lineage>
</organism>
<dbReference type="AlphaFoldDB" id="A0AAV6V0B6"/>
<name>A0AAV6V0B6_9ARAC</name>
<dbReference type="Proteomes" id="UP000827092">
    <property type="component" value="Unassembled WGS sequence"/>
</dbReference>
<proteinExistence type="predicted"/>
<reference evidence="1 2" key="1">
    <citation type="journal article" date="2022" name="Nat. Ecol. Evol.">
        <title>A masculinizing supergene underlies an exaggerated male reproductive morph in a spider.</title>
        <authorList>
            <person name="Hendrickx F."/>
            <person name="De Corte Z."/>
            <person name="Sonet G."/>
            <person name="Van Belleghem S.M."/>
            <person name="Kostlbacher S."/>
            <person name="Vangestel C."/>
        </authorList>
    </citation>
    <scope>NUCLEOTIDE SEQUENCE [LARGE SCALE GENOMIC DNA]</scope>
    <source>
        <strain evidence="1">W744_W776</strain>
    </source>
</reference>
<comment type="caution">
    <text evidence="1">The sequence shown here is derived from an EMBL/GenBank/DDBJ whole genome shotgun (WGS) entry which is preliminary data.</text>
</comment>
<dbReference type="EMBL" id="JAFNEN010000218">
    <property type="protein sequence ID" value="KAG8189281.1"/>
    <property type="molecule type" value="Genomic_DNA"/>
</dbReference>
<sequence>MFVCINPSMHIHGTFDLSPFPPWKSRQTVSEMRLLKAGKLQDDEVFMSLMVHPKITSTKHHTNPILPIPPSNLHPLFVHSVPVSRGDSSAAKASAVFALSQIVGCRVSAGSPLPRSWEE</sequence>
<keyword evidence="2" id="KW-1185">Reference proteome</keyword>